<dbReference type="InterPro" id="IPR008949">
    <property type="entry name" value="Isoprenoid_synthase_dom_sf"/>
</dbReference>
<dbReference type="InterPro" id="IPR034686">
    <property type="entry name" value="Terpene_cyclase-like_2"/>
</dbReference>
<dbReference type="Gene3D" id="1.10.600.10">
    <property type="entry name" value="Farnesyl Diphosphate Synthase"/>
    <property type="match status" value="2"/>
</dbReference>
<sequence length="834" mass="90576">MSQPFELPSFYVPHPARLNPYLDEARVHSSAWAREMGMLEGSGVWTRADLDAHDYGLLCAYTHPDASSEVLSLVTDWYVWVFFFDDHFLEVFKRTNDRVGGKAYLDRLPLFMPADPGAPMPEPTNPVEAGLADLWRRTVPAMGEDWRVRFAESTRNLLNESLWELANINAGRISNPVEYIEMRRKVGGAPWSAGLIEYAAGAEVPAEVSGSRPLRVLMDAFSDGVHLRNDLFSYQREVTEEGELSNGVLVLEKFLECGTQEAADAVNDLLTSRLQQFENTVVTELPQLFADTGLDADGCARVLAYVKGLQDWQAGGHEWHMRSSRYMNGGGAAAGTATWWDPFAIGGVGTSALDVLRSGEALGDLADELGSLSRSGPVTKDWAPTVGESPVAALLAALGAAGPGPGASLESPGTGLVGGSRGDVEPGIRRARSHAHVPFQAVGPSVLPEFRLPFTVELSPYLAASRLHTIEWAERMGLLEARPDDPSAGIWSAEDAADYDLALCAAGIHPDASADQLDLSTDWLFWGTYADDWFPRAFGRTGDLAGAKAAVARYVLLMPVDGEPAAEPLNAVERALADLWERTAGPMAVEARRKFRDTIEAMVSSWIWELNNQVQNRIPDPVDYLEMRRATFGSELTMSLARLAHGEVVPDEVYASGPMRSVENAVSDYAAMMNDLHSYQKEVEFEGEVHNAVLVVQTFFNCDYPAAVRIVDDLMHSRLDQFQHVVAEEFPVLFEDFQLGGPARATLAGYVKELENWLAGILIWHRDCRRYREEDLLRHFGREAAGAPAAAAEEVAEPGGGVVGAFLGGPTGLGTSAASVFGAAGRGGVAAVVG</sequence>
<dbReference type="Proteomes" id="UP001595975">
    <property type="component" value="Unassembled WGS sequence"/>
</dbReference>
<dbReference type="PANTHER" id="PTHR35201:SF4">
    <property type="entry name" value="BETA-PINACENE SYNTHASE-RELATED"/>
    <property type="match status" value="1"/>
</dbReference>
<accession>A0ABW0X5T4</accession>
<dbReference type="CDD" id="cd00687">
    <property type="entry name" value="Terpene_cyclase_nonplant_C1"/>
    <property type="match status" value="1"/>
</dbReference>
<dbReference type="Pfam" id="PF19086">
    <property type="entry name" value="Terpene_syn_C_2"/>
    <property type="match status" value="2"/>
</dbReference>
<evidence type="ECO:0000256" key="1">
    <source>
        <dbReference type="ARBA" id="ARBA00023239"/>
    </source>
</evidence>
<protein>
    <submittedName>
        <fullName evidence="2">Germacradienol/geosmin synthase</fullName>
    </submittedName>
</protein>
<dbReference type="SUPFAM" id="SSF48576">
    <property type="entry name" value="Terpenoid synthases"/>
    <property type="match status" value="2"/>
</dbReference>
<dbReference type="SFLD" id="SFLDG01020">
    <property type="entry name" value="Terpene_Cyclase_Like_2"/>
    <property type="match status" value="2"/>
</dbReference>
<dbReference type="EMBL" id="JBHSOF010000033">
    <property type="protein sequence ID" value="MFC5665922.1"/>
    <property type="molecule type" value="Genomic_DNA"/>
</dbReference>
<comment type="caution">
    <text evidence="2">The sequence shown here is derived from an EMBL/GenBank/DDBJ whole genome shotgun (WGS) entry which is preliminary data.</text>
</comment>
<dbReference type="SFLD" id="SFLDS00005">
    <property type="entry name" value="Isoprenoid_Synthase_Type_I"/>
    <property type="match status" value="2"/>
</dbReference>
<gene>
    <name evidence="2" type="ORF">ACFP3U_23440</name>
</gene>
<organism evidence="2 3">
    <name type="scientific">Kitasatospora misakiensis</name>
    <dbReference type="NCBI Taxonomy" id="67330"/>
    <lineage>
        <taxon>Bacteria</taxon>
        <taxon>Bacillati</taxon>
        <taxon>Actinomycetota</taxon>
        <taxon>Actinomycetes</taxon>
        <taxon>Kitasatosporales</taxon>
        <taxon>Streptomycetaceae</taxon>
        <taxon>Kitasatospora</taxon>
    </lineage>
</organism>
<evidence type="ECO:0000313" key="2">
    <source>
        <dbReference type="EMBL" id="MFC5665922.1"/>
    </source>
</evidence>
<keyword evidence="3" id="KW-1185">Reference proteome</keyword>
<keyword evidence="1" id="KW-0456">Lyase</keyword>
<dbReference type="RefSeq" id="WP_380227595.1">
    <property type="nucleotide sequence ID" value="NZ_JBHSOF010000033.1"/>
</dbReference>
<name>A0ABW0X5T4_9ACTN</name>
<proteinExistence type="predicted"/>
<evidence type="ECO:0000313" key="3">
    <source>
        <dbReference type="Proteomes" id="UP001595975"/>
    </source>
</evidence>
<dbReference type="PANTHER" id="PTHR35201">
    <property type="entry name" value="TERPENE SYNTHASE"/>
    <property type="match status" value="1"/>
</dbReference>
<reference evidence="3" key="1">
    <citation type="journal article" date="2019" name="Int. J. Syst. Evol. Microbiol.">
        <title>The Global Catalogue of Microorganisms (GCM) 10K type strain sequencing project: providing services to taxonomists for standard genome sequencing and annotation.</title>
        <authorList>
            <consortium name="The Broad Institute Genomics Platform"/>
            <consortium name="The Broad Institute Genome Sequencing Center for Infectious Disease"/>
            <person name="Wu L."/>
            <person name="Ma J."/>
        </authorList>
    </citation>
    <scope>NUCLEOTIDE SEQUENCE [LARGE SCALE GENOMIC DNA]</scope>
    <source>
        <strain evidence="3">CGMCC 4.1437</strain>
    </source>
</reference>